<dbReference type="InterPro" id="IPR000326">
    <property type="entry name" value="PAP2/HPO"/>
</dbReference>
<proteinExistence type="predicted"/>
<evidence type="ECO:0000313" key="4">
    <source>
        <dbReference type="Proteomes" id="UP000219565"/>
    </source>
</evidence>
<accession>A0A285KS83</accession>
<keyword evidence="1" id="KW-0472">Membrane</keyword>
<feature type="transmembrane region" description="Helical" evidence="1">
    <location>
        <begin position="12"/>
        <end position="29"/>
    </location>
</feature>
<evidence type="ECO:0000256" key="1">
    <source>
        <dbReference type="SAM" id="Phobius"/>
    </source>
</evidence>
<keyword evidence="1" id="KW-0812">Transmembrane</keyword>
<dbReference type="STRING" id="1379680.GCA_001612615_00522"/>
<dbReference type="InterPro" id="IPR036938">
    <property type="entry name" value="PAP2/HPO_sf"/>
</dbReference>
<feature type="transmembrane region" description="Helical" evidence="1">
    <location>
        <begin position="119"/>
        <end position="139"/>
    </location>
</feature>
<dbReference type="AlphaFoldDB" id="A0A285KS83"/>
<protein>
    <submittedName>
        <fullName evidence="3">Undecaprenyl-diphosphatase</fullName>
    </submittedName>
</protein>
<feature type="transmembrane region" description="Helical" evidence="1">
    <location>
        <begin position="89"/>
        <end position="107"/>
    </location>
</feature>
<dbReference type="Pfam" id="PF01569">
    <property type="entry name" value="PAP2"/>
    <property type="match status" value="1"/>
</dbReference>
<dbReference type="Gene3D" id="1.20.144.10">
    <property type="entry name" value="Phosphatidic acid phosphatase type 2/haloperoxidase"/>
    <property type="match status" value="1"/>
</dbReference>
<evidence type="ECO:0000313" key="3">
    <source>
        <dbReference type="EMBL" id="SNY75514.1"/>
    </source>
</evidence>
<keyword evidence="4" id="KW-1185">Reference proteome</keyword>
<evidence type="ECO:0000259" key="2">
    <source>
        <dbReference type="Pfam" id="PF01569"/>
    </source>
</evidence>
<sequence length="217" mass="23099">MDERRISGAVRAYTGVLCAVIALTIPLSFPADGGRTDLDRAVEEPVRATLDGYRGVYHVLVVPSNAYILLPLLFAATAWFAYRREWWRAATMFVVPEVAVAINTLVLKPLWDRPLHDYLAYPSGHTVHLVAIAATFVLLTDSTGARRTVTVVTVVALGGVAVGMIGLDYHLATDVLGGAAAAVAMVIALCAITDPLARAVSGDARGADRTASDQLRS</sequence>
<dbReference type="SUPFAM" id="SSF48317">
    <property type="entry name" value="Acid phosphatase/Vanadium-dependent haloperoxidase"/>
    <property type="match status" value="1"/>
</dbReference>
<keyword evidence="1" id="KW-1133">Transmembrane helix</keyword>
<feature type="transmembrane region" description="Helical" evidence="1">
    <location>
        <begin position="175"/>
        <end position="197"/>
    </location>
</feature>
<reference evidence="3 4" key="1">
    <citation type="submission" date="2017-09" db="EMBL/GenBank/DDBJ databases">
        <authorList>
            <person name="Ehlers B."/>
            <person name="Leendertz F.H."/>
        </authorList>
    </citation>
    <scope>NUCLEOTIDE SEQUENCE [LARGE SCALE GENOMIC DNA]</scope>
    <source>
        <strain evidence="3 4">DSM 45537</strain>
    </source>
</reference>
<dbReference type="Proteomes" id="UP000219565">
    <property type="component" value="Unassembled WGS sequence"/>
</dbReference>
<feature type="domain" description="Phosphatidic acid phosphatase type 2/haloperoxidase" evidence="2">
    <location>
        <begin position="120"/>
        <end position="191"/>
    </location>
</feature>
<feature type="transmembrane region" description="Helical" evidence="1">
    <location>
        <begin position="151"/>
        <end position="169"/>
    </location>
</feature>
<feature type="transmembrane region" description="Helical" evidence="1">
    <location>
        <begin position="56"/>
        <end position="82"/>
    </location>
</feature>
<organism evidence="3 4">
    <name type="scientific">Nocardia amikacinitolerans</name>
    <dbReference type="NCBI Taxonomy" id="756689"/>
    <lineage>
        <taxon>Bacteria</taxon>
        <taxon>Bacillati</taxon>
        <taxon>Actinomycetota</taxon>
        <taxon>Actinomycetes</taxon>
        <taxon>Mycobacteriales</taxon>
        <taxon>Nocardiaceae</taxon>
        <taxon>Nocardia</taxon>
    </lineage>
</organism>
<gene>
    <name evidence="3" type="ORF">SAMN04244553_0509</name>
</gene>
<dbReference type="RefSeq" id="WP_179830726.1">
    <property type="nucleotide sequence ID" value="NZ_OBEG01000001.1"/>
</dbReference>
<dbReference type="EMBL" id="OBEG01000001">
    <property type="protein sequence ID" value="SNY75514.1"/>
    <property type="molecule type" value="Genomic_DNA"/>
</dbReference>
<name>A0A285KS83_9NOCA</name>